<dbReference type="Pfam" id="PF00892">
    <property type="entry name" value="EamA"/>
    <property type="match status" value="1"/>
</dbReference>
<organism evidence="4 5">
    <name type="scientific">Acidimicrobium ferrooxidans (strain DSM 10331 / JCM 15462 / NBRC 103882 / ICP)</name>
    <dbReference type="NCBI Taxonomy" id="525909"/>
    <lineage>
        <taxon>Bacteria</taxon>
        <taxon>Bacillati</taxon>
        <taxon>Actinomycetota</taxon>
        <taxon>Acidimicrobiia</taxon>
        <taxon>Acidimicrobiales</taxon>
        <taxon>Acidimicrobiaceae</taxon>
        <taxon>Acidimicrobium</taxon>
    </lineage>
</organism>
<dbReference type="GO" id="GO:0016020">
    <property type="term" value="C:membrane"/>
    <property type="evidence" value="ECO:0007669"/>
    <property type="project" value="InterPro"/>
</dbReference>
<name>C7LZ53_ACIFD</name>
<sequence length="136" mass="13877">MRSVLLGVLLAVGSALAWGVWGYFSARAGHSASALSLWLGVVLVEAVIALPSIAFLRPYMGPLAIAAGVAGVAGYLLYFLALRAAPLGTAAPIVAVTAVYPVVTLVLGLVIDRVSPSPRQIVGMVLAMVAVLLIAI</sequence>
<feature type="transmembrane region" description="Helical" evidence="2">
    <location>
        <begin position="118"/>
        <end position="135"/>
    </location>
</feature>
<dbReference type="EMBL" id="CP001631">
    <property type="protein sequence ID" value="ACU54011.1"/>
    <property type="molecule type" value="Genomic_DNA"/>
</dbReference>
<dbReference type="AlphaFoldDB" id="C7LZ53"/>
<evidence type="ECO:0000313" key="5">
    <source>
        <dbReference type="Proteomes" id="UP000000771"/>
    </source>
</evidence>
<feature type="domain" description="EamA" evidence="3">
    <location>
        <begin position="6"/>
        <end position="135"/>
    </location>
</feature>
<keyword evidence="2" id="KW-0812">Transmembrane</keyword>
<feature type="transmembrane region" description="Helical" evidence="2">
    <location>
        <begin position="33"/>
        <end position="56"/>
    </location>
</feature>
<dbReference type="HOGENOM" id="CLU_140953_0_0_11"/>
<gene>
    <name evidence="4" type="ordered locus">Afer_1077</name>
</gene>
<keyword evidence="5" id="KW-1185">Reference proteome</keyword>
<keyword evidence="2" id="KW-1133">Transmembrane helix</keyword>
<dbReference type="SUPFAM" id="SSF103481">
    <property type="entry name" value="Multidrug resistance efflux transporter EmrE"/>
    <property type="match status" value="1"/>
</dbReference>
<dbReference type="KEGG" id="afo:Afer_1077"/>
<evidence type="ECO:0000256" key="1">
    <source>
        <dbReference type="ARBA" id="ARBA00007362"/>
    </source>
</evidence>
<feature type="transmembrane region" description="Helical" evidence="2">
    <location>
        <begin position="63"/>
        <end position="81"/>
    </location>
</feature>
<dbReference type="STRING" id="525909.Afer_1077"/>
<dbReference type="Proteomes" id="UP000000771">
    <property type="component" value="Chromosome"/>
</dbReference>
<evidence type="ECO:0000256" key="2">
    <source>
        <dbReference type="SAM" id="Phobius"/>
    </source>
</evidence>
<accession>C7LZ53</accession>
<reference evidence="4 5" key="1">
    <citation type="journal article" date="2009" name="Stand. Genomic Sci.">
        <title>Complete genome sequence of Acidimicrobium ferrooxidans type strain (ICP).</title>
        <authorList>
            <person name="Clum A."/>
            <person name="Nolan M."/>
            <person name="Lang E."/>
            <person name="Glavina Del Rio T."/>
            <person name="Tice H."/>
            <person name="Copeland A."/>
            <person name="Cheng J.F."/>
            <person name="Lucas S."/>
            <person name="Chen F."/>
            <person name="Bruce D."/>
            <person name="Goodwin L."/>
            <person name="Pitluck S."/>
            <person name="Ivanova N."/>
            <person name="Mavrommatis K."/>
            <person name="Mikhailova N."/>
            <person name="Pati A."/>
            <person name="Chen A."/>
            <person name="Palaniappan K."/>
            <person name="Goker M."/>
            <person name="Spring S."/>
            <person name="Land M."/>
            <person name="Hauser L."/>
            <person name="Chang Y.J."/>
            <person name="Jeffries C.C."/>
            <person name="Chain P."/>
            <person name="Bristow J."/>
            <person name="Eisen J.A."/>
            <person name="Markowitz V."/>
            <person name="Hugenholtz P."/>
            <person name="Kyrpides N.C."/>
            <person name="Klenk H.P."/>
            <person name="Lapidus A."/>
        </authorList>
    </citation>
    <scope>NUCLEOTIDE SEQUENCE [LARGE SCALE GENOMIC DNA]</scope>
    <source>
        <strain evidence="5">DSM 10331 / JCM 15462 / NBRC 103882 / ICP</strain>
    </source>
</reference>
<protein>
    <recommendedName>
        <fullName evidence="3">EamA domain-containing protein</fullName>
    </recommendedName>
</protein>
<keyword evidence="2" id="KW-0472">Membrane</keyword>
<evidence type="ECO:0000313" key="4">
    <source>
        <dbReference type="EMBL" id="ACU54011.1"/>
    </source>
</evidence>
<proteinExistence type="inferred from homology"/>
<comment type="similarity">
    <text evidence="1">Belongs to the EamA transporter family.</text>
</comment>
<dbReference type="OrthoDB" id="7541381at2"/>
<dbReference type="InterPro" id="IPR000620">
    <property type="entry name" value="EamA_dom"/>
</dbReference>
<feature type="transmembrane region" description="Helical" evidence="2">
    <location>
        <begin position="87"/>
        <end position="111"/>
    </location>
</feature>
<dbReference type="RefSeq" id="WP_015798497.1">
    <property type="nucleotide sequence ID" value="NC_013124.1"/>
</dbReference>
<dbReference type="InterPro" id="IPR037185">
    <property type="entry name" value="EmrE-like"/>
</dbReference>
<evidence type="ECO:0000259" key="3">
    <source>
        <dbReference type="Pfam" id="PF00892"/>
    </source>
</evidence>